<dbReference type="CDD" id="cd06261">
    <property type="entry name" value="TM_PBP2"/>
    <property type="match status" value="1"/>
</dbReference>
<feature type="domain" description="ABC transmembrane type-1" evidence="8">
    <location>
        <begin position="74"/>
        <end position="265"/>
    </location>
</feature>
<dbReference type="GO" id="GO:0055085">
    <property type="term" value="P:transmembrane transport"/>
    <property type="evidence" value="ECO:0007669"/>
    <property type="project" value="InterPro"/>
</dbReference>
<dbReference type="KEGG" id="anr:Ana3638_09190"/>
<name>A0A6P1TI81_9FIRM</name>
<keyword evidence="4 7" id="KW-0812">Transmembrane</keyword>
<comment type="similarity">
    <text evidence="7">Belongs to the binding-protein-dependent transport system permease family.</text>
</comment>
<evidence type="ECO:0000313" key="10">
    <source>
        <dbReference type="Proteomes" id="UP000464314"/>
    </source>
</evidence>
<evidence type="ECO:0000256" key="2">
    <source>
        <dbReference type="ARBA" id="ARBA00022448"/>
    </source>
</evidence>
<dbReference type="PANTHER" id="PTHR43744">
    <property type="entry name" value="ABC TRANSPORTER PERMEASE PROTEIN MG189-RELATED-RELATED"/>
    <property type="match status" value="1"/>
</dbReference>
<dbReference type="RefSeq" id="WP_161837748.1">
    <property type="nucleotide sequence ID" value="NZ_CP048000.1"/>
</dbReference>
<dbReference type="Gene3D" id="1.10.3720.10">
    <property type="entry name" value="MetI-like"/>
    <property type="match status" value="1"/>
</dbReference>
<dbReference type="EMBL" id="CP048000">
    <property type="protein sequence ID" value="QHQ60920.1"/>
    <property type="molecule type" value="Genomic_DNA"/>
</dbReference>
<keyword evidence="10" id="KW-1185">Reference proteome</keyword>
<dbReference type="InterPro" id="IPR000515">
    <property type="entry name" value="MetI-like"/>
</dbReference>
<evidence type="ECO:0000256" key="7">
    <source>
        <dbReference type="RuleBase" id="RU363032"/>
    </source>
</evidence>
<feature type="transmembrane region" description="Helical" evidence="7">
    <location>
        <begin position="109"/>
        <end position="126"/>
    </location>
</feature>
<keyword evidence="2 7" id="KW-0813">Transport</keyword>
<sequence length="280" mass="31732">MKSKKKIKQNIMEGLKYIFLTLMLVFSAYPLLQVLINSFKTDADVKTMPIGLPPKWVFNNYKDAWEIGGYARAYFNSFLIGGCTIIIVLTVVGLGAYSLSKLHFKLRGFFTAYFFVAISLPGFLYIVPDYFCMNKLGLLDTRFSLVIVYTAMQIPFNMLLLRTFLGGIPRELEEAAKIDGCSELSSLLKITFPIAKPMFLTVALLVFVNTWNEYLWSNTFIITDELKTVATRFIKFTGEYSSNMARIYTASVISIMPVILLYFIFSNKFIEGMTSGSVKG</sequence>
<gene>
    <name evidence="9" type="ORF">Ana3638_09190</name>
</gene>
<feature type="transmembrane region" description="Helical" evidence="7">
    <location>
        <begin position="73"/>
        <end position="97"/>
    </location>
</feature>
<dbReference type="PANTHER" id="PTHR43744:SF12">
    <property type="entry name" value="ABC TRANSPORTER PERMEASE PROTEIN MG189-RELATED"/>
    <property type="match status" value="1"/>
</dbReference>
<reference evidence="9 10" key="1">
    <citation type="submission" date="2020-01" db="EMBL/GenBank/DDBJ databases">
        <title>Genome analysis of Anaerocolumna sp. CBA3638.</title>
        <authorList>
            <person name="Kim J."/>
            <person name="Roh S.W."/>
        </authorList>
    </citation>
    <scope>NUCLEOTIDE SEQUENCE [LARGE SCALE GENOMIC DNA]</scope>
    <source>
        <strain evidence="9 10">CBA3638</strain>
    </source>
</reference>
<dbReference type="Pfam" id="PF00528">
    <property type="entry name" value="BPD_transp_1"/>
    <property type="match status" value="1"/>
</dbReference>
<evidence type="ECO:0000256" key="3">
    <source>
        <dbReference type="ARBA" id="ARBA00022475"/>
    </source>
</evidence>
<dbReference type="GO" id="GO:0005886">
    <property type="term" value="C:plasma membrane"/>
    <property type="evidence" value="ECO:0007669"/>
    <property type="project" value="UniProtKB-SubCell"/>
</dbReference>
<protein>
    <submittedName>
        <fullName evidence="9">ABC transporter permease subunit</fullName>
    </submittedName>
</protein>
<keyword evidence="3" id="KW-1003">Cell membrane</keyword>
<dbReference type="SUPFAM" id="SSF161098">
    <property type="entry name" value="MetI-like"/>
    <property type="match status" value="1"/>
</dbReference>
<dbReference type="Proteomes" id="UP000464314">
    <property type="component" value="Chromosome"/>
</dbReference>
<keyword evidence="5 7" id="KW-1133">Transmembrane helix</keyword>
<accession>A0A6P1TI81</accession>
<feature type="transmembrane region" description="Helical" evidence="7">
    <location>
        <begin position="15"/>
        <end position="36"/>
    </location>
</feature>
<dbReference type="PROSITE" id="PS50928">
    <property type="entry name" value="ABC_TM1"/>
    <property type="match status" value="1"/>
</dbReference>
<feature type="transmembrane region" description="Helical" evidence="7">
    <location>
        <begin position="186"/>
        <end position="208"/>
    </location>
</feature>
<evidence type="ECO:0000259" key="8">
    <source>
        <dbReference type="PROSITE" id="PS50928"/>
    </source>
</evidence>
<evidence type="ECO:0000256" key="4">
    <source>
        <dbReference type="ARBA" id="ARBA00022692"/>
    </source>
</evidence>
<feature type="transmembrane region" description="Helical" evidence="7">
    <location>
        <begin position="146"/>
        <end position="165"/>
    </location>
</feature>
<organism evidence="9 10">
    <name type="scientific">Anaerocolumna sedimenticola</name>
    <dbReference type="NCBI Taxonomy" id="2696063"/>
    <lineage>
        <taxon>Bacteria</taxon>
        <taxon>Bacillati</taxon>
        <taxon>Bacillota</taxon>
        <taxon>Clostridia</taxon>
        <taxon>Lachnospirales</taxon>
        <taxon>Lachnospiraceae</taxon>
        <taxon>Anaerocolumna</taxon>
    </lineage>
</organism>
<dbReference type="InterPro" id="IPR035906">
    <property type="entry name" value="MetI-like_sf"/>
</dbReference>
<evidence type="ECO:0000313" key="9">
    <source>
        <dbReference type="EMBL" id="QHQ60920.1"/>
    </source>
</evidence>
<keyword evidence="6 7" id="KW-0472">Membrane</keyword>
<evidence type="ECO:0000256" key="6">
    <source>
        <dbReference type="ARBA" id="ARBA00023136"/>
    </source>
</evidence>
<dbReference type="AlphaFoldDB" id="A0A6P1TI81"/>
<comment type="subcellular location">
    <subcellularLocation>
        <location evidence="1 7">Cell membrane</location>
        <topology evidence="1 7">Multi-pass membrane protein</topology>
    </subcellularLocation>
</comment>
<feature type="transmembrane region" description="Helical" evidence="7">
    <location>
        <begin position="245"/>
        <end position="265"/>
    </location>
</feature>
<evidence type="ECO:0000256" key="1">
    <source>
        <dbReference type="ARBA" id="ARBA00004651"/>
    </source>
</evidence>
<evidence type="ECO:0000256" key="5">
    <source>
        <dbReference type="ARBA" id="ARBA00022989"/>
    </source>
</evidence>
<proteinExistence type="inferred from homology"/>